<organism evidence="1 2">
    <name type="scientific">Phormidesmis priestleyi ULC007</name>
    <dbReference type="NCBI Taxonomy" id="1920490"/>
    <lineage>
        <taxon>Bacteria</taxon>
        <taxon>Bacillati</taxon>
        <taxon>Cyanobacteriota</taxon>
        <taxon>Cyanophyceae</taxon>
        <taxon>Leptolyngbyales</taxon>
        <taxon>Leptolyngbyaceae</taxon>
        <taxon>Phormidesmis</taxon>
    </lineage>
</organism>
<protein>
    <submittedName>
        <fullName evidence="1">Response regulator</fullName>
    </submittedName>
</protein>
<comment type="caution">
    <text evidence="1">The sequence shown here is derived from an EMBL/GenBank/DDBJ whole genome shotgun (WGS) entry which is preliminary data.</text>
</comment>
<dbReference type="Proteomes" id="UP000238634">
    <property type="component" value="Unassembled WGS sequence"/>
</dbReference>
<dbReference type="RefSeq" id="WP_073073825.1">
    <property type="nucleotide sequence ID" value="NZ_MPPI01000026.1"/>
</dbReference>
<gene>
    <name evidence="1" type="ORF">C7B65_17350</name>
</gene>
<dbReference type="AlphaFoldDB" id="A0A2T1DBI0"/>
<reference evidence="1 2" key="1">
    <citation type="submission" date="2018-02" db="EMBL/GenBank/DDBJ databases">
        <authorList>
            <person name="Cohen D.B."/>
            <person name="Kent A.D."/>
        </authorList>
    </citation>
    <scope>NUCLEOTIDE SEQUENCE [LARGE SCALE GENOMIC DNA]</scope>
    <source>
        <strain evidence="1 2">ULC007</strain>
    </source>
</reference>
<dbReference type="InterPro" id="IPR011006">
    <property type="entry name" value="CheY-like_superfamily"/>
</dbReference>
<proteinExistence type="predicted"/>
<evidence type="ECO:0000313" key="2">
    <source>
        <dbReference type="Proteomes" id="UP000238634"/>
    </source>
</evidence>
<dbReference type="Gene3D" id="3.40.50.2300">
    <property type="match status" value="1"/>
</dbReference>
<evidence type="ECO:0000313" key="1">
    <source>
        <dbReference type="EMBL" id="PSB17826.1"/>
    </source>
</evidence>
<dbReference type="OrthoDB" id="1901654at2"/>
<reference evidence="1 2" key="2">
    <citation type="submission" date="2018-03" db="EMBL/GenBank/DDBJ databases">
        <title>The ancient ancestry and fast evolution of plastids.</title>
        <authorList>
            <person name="Moore K.R."/>
            <person name="Magnabosco C."/>
            <person name="Momper L."/>
            <person name="Gold D.A."/>
            <person name="Bosak T."/>
            <person name="Fournier G.P."/>
        </authorList>
    </citation>
    <scope>NUCLEOTIDE SEQUENCE [LARGE SCALE GENOMIC DNA]</scope>
    <source>
        <strain evidence="1 2">ULC007</strain>
    </source>
</reference>
<accession>A0A2T1DBI0</accession>
<sequence length="62" mass="6911">MTIEHDIVRLYSDPAIAPIAYAGEYDQQQALNAGFQKHLTKPDDLEALVKIIVTLVERTGND</sequence>
<dbReference type="EMBL" id="PVWG01000023">
    <property type="protein sequence ID" value="PSB17826.1"/>
    <property type="molecule type" value="Genomic_DNA"/>
</dbReference>
<keyword evidence="2" id="KW-1185">Reference proteome</keyword>
<dbReference type="SUPFAM" id="SSF52172">
    <property type="entry name" value="CheY-like"/>
    <property type="match status" value="1"/>
</dbReference>
<dbReference type="STRING" id="1920490.GCA_001895925_01230"/>
<name>A0A2T1DBI0_9CYAN</name>